<proteinExistence type="predicted"/>
<organism evidence="3 4">
    <name type="scientific">Ilumatobacter fluminis</name>
    <dbReference type="NCBI Taxonomy" id="467091"/>
    <lineage>
        <taxon>Bacteria</taxon>
        <taxon>Bacillati</taxon>
        <taxon>Actinomycetota</taxon>
        <taxon>Acidimicrobiia</taxon>
        <taxon>Acidimicrobiales</taxon>
        <taxon>Ilumatobacteraceae</taxon>
        <taxon>Ilumatobacter</taxon>
    </lineage>
</organism>
<dbReference type="Pfam" id="PF21880">
    <property type="entry name" value="DUF6916"/>
    <property type="match status" value="1"/>
</dbReference>
<evidence type="ECO:0000256" key="1">
    <source>
        <dbReference type="SAM" id="MobiDB-lite"/>
    </source>
</evidence>
<gene>
    <name evidence="3" type="ORF">BDK89_0208</name>
</gene>
<accession>A0A4R7HWW3</accession>
<dbReference type="RefSeq" id="WP_424955272.1">
    <property type="nucleotide sequence ID" value="NZ_SOAU01000001.1"/>
</dbReference>
<keyword evidence="4" id="KW-1185">Reference proteome</keyword>
<reference evidence="3 4" key="1">
    <citation type="submission" date="2019-03" db="EMBL/GenBank/DDBJ databases">
        <title>Sequencing the genomes of 1000 actinobacteria strains.</title>
        <authorList>
            <person name="Klenk H.-P."/>
        </authorList>
    </citation>
    <scope>NUCLEOTIDE SEQUENCE [LARGE SCALE GENOMIC DNA]</scope>
    <source>
        <strain evidence="3 4">DSM 18936</strain>
    </source>
</reference>
<dbReference type="AlphaFoldDB" id="A0A4R7HWW3"/>
<feature type="domain" description="DUF6916" evidence="2">
    <location>
        <begin position="16"/>
        <end position="100"/>
    </location>
</feature>
<sequence length="110" mass="11613">MQQRNRGTGLDSGQPSHAQWAAAQGDVFTAADGMEVTLRRVSDPTPQGPFESYSLLFDIAATTEPTQGNLTLTHPTLGTVELFVVAIGSDDGGSTYEAIISARRDETADG</sequence>
<evidence type="ECO:0000259" key="2">
    <source>
        <dbReference type="Pfam" id="PF21880"/>
    </source>
</evidence>
<dbReference type="Proteomes" id="UP000294558">
    <property type="component" value="Unassembled WGS sequence"/>
</dbReference>
<dbReference type="InterPro" id="IPR054209">
    <property type="entry name" value="DUF6916"/>
</dbReference>
<feature type="region of interest" description="Disordered" evidence="1">
    <location>
        <begin position="1"/>
        <end position="23"/>
    </location>
</feature>
<evidence type="ECO:0000313" key="4">
    <source>
        <dbReference type="Proteomes" id="UP000294558"/>
    </source>
</evidence>
<evidence type="ECO:0000313" key="3">
    <source>
        <dbReference type="EMBL" id="TDT14653.1"/>
    </source>
</evidence>
<feature type="compositionally biased region" description="Polar residues" evidence="1">
    <location>
        <begin position="1"/>
        <end position="17"/>
    </location>
</feature>
<comment type="caution">
    <text evidence="3">The sequence shown here is derived from an EMBL/GenBank/DDBJ whole genome shotgun (WGS) entry which is preliminary data.</text>
</comment>
<protein>
    <recommendedName>
        <fullName evidence="2">DUF6916 domain-containing protein</fullName>
    </recommendedName>
</protein>
<name>A0A4R7HWW3_9ACTN</name>
<dbReference type="EMBL" id="SOAU01000001">
    <property type="protein sequence ID" value="TDT14653.1"/>
    <property type="molecule type" value="Genomic_DNA"/>
</dbReference>